<dbReference type="EMBL" id="WXEY01000001">
    <property type="protein sequence ID" value="MZP28334.1"/>
    <property type="molecule type" value="Genomic_DNA"/>
</dbReference>
<keyword evidence="2" id="KW-0012">Acyltransferase</keyword>
<keyword evidence="5" id="KW-1185">Reference proteome</keyword>
<organism evidence="4 5">
    <name type="scientific">Heliomicrobium undosum</name>
    <dbReference type="NCBI Taxonomy" id="121734"/>
    <lineage>
        <taxon>Bacteria</taxon>
        <taxon>Bacillati</taxon>
        <taxon>Bacillota</taxon>
        <taxon>Clostridia</taxon>
        <taxon>Eubacteriales</taxon>
        <taxon>Heliobacteriaceae</taxon>
        <taxon>Heliomicrobium</taxon>
    </lineage>
</organism>
<accession>A0A845L0Q2</accession>
<dbReference type="OrthoDB" id="9797826at2"/>
<gene>
    <name evidence="4" type="ORF">GTO91_01180</name>
</gene>
<name>A0A845L0Q2_9FIRM</name>
<dbReference type="InterPro" id="IPR050832">
    <property type="entry name" value="Bact_Acetyltransf"/>
</dbReference>
<dbReference type="PROSITE" id="PS51186">
    <property type="entry name" value="GNAT"/>
    <property type="match status" value="1"/>
</dbReference>
<dbReference type="GO" id="GO:0016747">
    <property type="term" value="F:acyltransferase activity, transferring groups other than amino-acyl groups"/>
    <property type="evidence" value="ECO:0007669"/>
    <property type="project" value="InterPro"/>
</dbReference>
<evidence type="ECO:0000259" key="3">
    <source>
        <dbReference type="PROSITE" id="PS51186"/>
    </source>
</evidence>
<dbReference type="CDD" id="cd04301">
    <property type="entry name" value="NAT_SF"/>
    <property type="match status" value="1"/>
</dbReference>
<dbReference type="InterPro" id="IPR016181">
    <property type="entry name" value="Acyl_CoA_acyltransferase"/>
</dbReference>
<proteinExistence type="predicted"/>
<dbReference type="AlphaFoldDB" id="A0A845L0Q2"/>
<sequence length="154" mass="17201">MPQISVQKATFADVPAMASLLDELFRLEKDFVPERDKQVRGLEMILAHPDRGRLLVLKEAEAVIGMANLLFSVSTAEGGPVIVLEDFIISGAARGKGYGRLLMEHIFIMAREEGFLRVTVLVDADNGPAHDFYRRLGYGRSNMICYRHHLSRGT</sequence>
<evidence type="ECO:0000313" key="5">
    <source>
        <dbReference type="Proteomes" id="UP000463470"/>
    </source>
</evidence>
<dbReference type="Gene3D" id="3.40.630.30">
    <property type="match status" value="1"/>
</dbReference>
<dbReference type="SUPFAM" id="SSF55729">
    <property type="entry name" value="Acyl-CoA N-acyltransferases (Nat)"/>
    <property type="match status" value="1"/>
</dbReference>
<dbReference type="PANTHER" id="PTHR43877">
    <property type="entry name" value="AMINOALKYLPHOSPHONATE N-ACETYLTRANSFERASE-RELATED-RELATED"/>
    <property type="match status" value="1"/>
</dbReference>
<protein>
    <submittedName>
        <fullName evidence="4">GNAT family N-acetyltransferase</fullName>
    </submittedName>
</protein>
<reference evidence="4 5" key="1">
    <citation type="submission" date="2020-01" db="EMBL/GenBank/DDBJ databases">
        <title>Whole-genome sequence of Heliobacterium undosum DSM 13378.</title>
        <authorList>
            <person name="Kyndt J.A."/>
            <person name="Meyer T.E."/>
        </authorList>
    </citation>
    <scope>NUCLEOTIDE SEQUENCE [LARGE SCALE GENOMIC DNA]</scope>
    <source>
        <strain evidence="4 5">DSM 13378</strain>
    </source>
</reference>
<dbReference type="Proteomes" id="UP000463470">
    <property type="component" value="Unassembled WGS sequence"/>
</dbReference>
<evidence type="ECO:0000313" key="4">
    <source>
        <dbReference type="EMBL" id="MZP28334.1"/>
    </source>
</evidence>
<evidence type="ECO:0000256" key="2">
    <source>
        <dbReference type="ARBA" id="ARBA00023315"/>
    </source>
</evidence>
<comment type="caution">
    <text evidence="4">The sequence shown here is derived from an EMBL/GenBank/DDBJ whole genome shotgun (WGS) entry which is preliminary data.</text>
</comment>
<dbReference type="InterPro" id="IPR000182">
    <property type="entry name" value="GNAT_dom"/>
</dbReference>
<feature type="domain" description="N-acetyltransferase" evidence="3">
    <location>
        <begin position="4"/>
        <end position="154"/>
    </location>
</feature>
<keyword evidence="1 4" id="KW-0808">Transferase</keyword>
<evidence type="ECO:0000256" key="1">
    <source>
        <dbReference type="ARBA" id="ARBA00022679"/>
    </source>
</evidence>
<dbReference type="Pfam" id="PF00583">
    <property type="entry name" value="Acetyltransf_1"/>
    <property type="match status" value="1"/>
</dbReference>